<gene>
    <name evidence="16" type="primary">LOC106807344</name>
</gene>
<proteinExistence type="inferred from homology"/>
<evidence type="ECO:0000256" key="4">
    <source>
        <dbReference type="ARBA" id="ARBA00022454"/>
    </source>
</evidence>
<organism evidence="15 16">
    <name type="scientific">Priapulus caudatus</name>
    <name type="common">Priapulid worm</name>
    <dbReference type="NCBI Taxonomy" id="37621"/>
    <lineage>
        <taxon>Eukaryota</taxon>
        <taxon>Metazoa</taxon>
        <taxon>Ecdysozoa</taxon>
        <taxon>Scalidophora</taxon>
        <taxon>Priapulida</taxon>
        <taxon>Priapulimorpha</taxon>
        <taxon>Priapulimorphida</taxon>
        <taxon>Priapulidae</taxon>
        <taxon>Priapulus</taxon>
    </lineage>
</organism>
<keyword evidence="4" id="KW-0158">Chromosome</keyword>
<keyword evidence="6" id="KW-0227">DNA damage</keyword>
<dbReference type="PANTHER" id="PTHR19306">
    <property type="entry name" value="STRUCTURAL MAINTENANCE OF CHROMOSOMES 5,6 SMC5, SMC6"/>
    <property type="match status" value="1"/>
</dbReference>
<feature type="region of interest" description="Disordered" evidence="13">
    <location>
        <begin position="1"/>
        <end position="36"/>
    </location>
</feature>
<evidence type="ECO:0000256" key="5">
    <source>
        <dbReference type="ARBA" id="ARBA00022741"/>
    </source>
</evidence>
<dbReference type="PANTHER" id="PTHR19306:SF6">
    <property type="entry name" value="STRUCTURAL MAINTENANCE OF CHROMOSOMES PROTEIN 6"/>
    <property type="match status" value="1"/>
</dbReference>
<keyword evidence="10" id="KW-0234">DNA repair</keyword>
<evidence type="ECO:0000256" key="2">
    <source>
        <dbReference type="ARBA" id="ARBA00004286"/>
    </source>
</evidence>
<evidence type="ECO:0000256" key="8">
    <source>
        <dbReference type="ARBA" id="ARBA00023054"/>
    </source>
</evidence>
<dbReference type="GeneID" id="106807344"/>
<evidence type="ECO:0000313" key="16">
    <source>
        <dbReference type="RefSeq" id="XP_014665142.1"/>
    </source>
</evidence>
<dbReference type="InterPro" id="IPR038729">
    <property type="entry name" value="Rad50/SbcC_AAA"/>
</dbReference>
<dbReference type="InterPro" id="IPR027417">
    <property type="entry name" value="P-loop_NTPase"/>
</dbReference>
<protein>
    <submittedName>
        <fullName evidence="16">Structural maintenance of chromosomes protein 6-like</fullName>
    </submittedName>
</protein>
<feature type="coiled-coil region" evidence="12">
    <location>
        <begin position="657"/>
        <end position="691"/>
    </location>
</feature>
<feature type="coiled-coil region" evidence="12">
    <location>
        <begin position="741"/>
        <end position="852"/>
    </location>
</feature>
<evidence type="ECO:0000256" key="6">
    <source>
        <dbReference type="ARBA" id="ARBA00022763"/>
    </source>
</evidence>
<dbReference type="Pfam" id="PF13476">
    <property type="entry name" value="AAA_23"/>
    <property type="match status" value="1"/>
</dbReference>
<comment type="similarity">
    <text evidence="3">Belongs to the SMC family. SMC6 subfamily.</text>
</comment>
<feature type="domain" description="Rad50/SbcC-type AAA" evidence="14">
    <location>
        <begin position="52"/>
        <end position="277"/>
    </location>
</feature>
<feature type="compositionally biased region" description="Basic and acidic residues" evidence="13">
    <location>
        <begin position="1086"/>
        <end position="1099"/>
    </location>
</feature>
<keyword evidence="15" id="KW-1185">Reference proteome</keyword>
<dbReference type="Proteomes" id="UP000695022">
    <property type="component" value="Unplaced"/>
</dbReference>
<evidence type="ECO:0000256" key="3">
    <source>
        <dbReference type="ARBA" id="ARBA00006793"/>
    </source>
</evidence>
<evidence type="ECO:0000256" key="13">
    <source>
        <dbReference type="SAM" id="MobiDB-lite"/>
    </source>
</evidence>
<name>A0ABM1DYX1_PRICU</name>
<comment type="subcellular location">
    <subcellularLocation>
        <location evidence="2">Chromosome</location>
    </subcellularLocation>
    <subcellularLocation>
        <location evidence="1">Nucleus</location>
    </subcellularLocation>
</comment>
<keyword evidence="9" id="KW-0233">DNA recombination</keyword>
<dbReference type="SUPFAM" id="SSF52540">
    <property type="entry name" value="P-loop containing nucleoside triphosphate hydrolases"/>
    <property type="match status" value="1"/>
</dbReference>
<dbReference type="Gene3D" id="1.10.287.1490">
    <property type="match status" value="1"/>
</dbReference>
<reference evidence="16" key="1">
    <citation type="submission" date="2025-08" db="UniProtKB">
        <authorList>
            <consortium name="RefSeq"/>
        </authorList>
    </citation>
    <scope>IDENTIFICATION</scope>
</reference>
<evidence type="ECO:0000256" key="10">
    <source>
        <dbReference type="ARBA" id="ARBA00023204"/>
    </source>
</evidence>
<sequence length="1099" mass="126735">MPKRKANSVTEHPAPKQSCRPDPDNEHDQSDRRPGFTLVTTKTAESGIIEGVSLKNFMCHNDLSFNFGPNVNFVIGRNGSGKSAVLTAVVIGLGGKANVTNRGTSVKSFIKTGKGYGEVTVKLSNKGPDAFKPNLYGDSVTVERRLTQDGSSSYKLRGKSGDLISTKRDELTHLMEQFNIQVDNPISVLNQETSRNFLNSKNASDKYKFFLKATQLEQMKRAYNEADERCREATGLLATKRETMAKMEKEVAEWDRRFRAVKSLDNLREKIEKLKNESAWAQVAEVEQEVNPLQKGLETEDGRTVKFTGKVEETIAKIQKEQLRIQELRDELKQISDQARGMDPDIRTAKDHLDVAKKDIRTHQMKIKEIERQLRQLKNDRQEISTRIEELKTNVQENRDAERREREQKIAQLEEELKALSAQMNTKKHDLDQFQGAVNKAKEDQLRMRREEQGLRELVDRTKRDLRDLEESKTDRFRIYGQWVPQLIREVENAHKQGKFHQKPRGPIGAYMELTDQRWALAVEQCLGGLMFAWCVNDHHDAGVLERIMVSVLPRNNKKPQMLISRFKERVYDVSAFEAKTRAYATVLHTLTTRDPIVTNFLIDLRGVESVVLIKDNTEARRVMQYSLPANCHEAFTLSGDQVLGGKTFRYYSCPSYAQAKFLKKNIEEDINALKEKSTNLNVQLRQLQCESRTADATCRENLQQKNKTDTHIMRIQEAVRKKRYEIAEFANVEEVDPIDIATLEEELLNCDAQHDRLQQTEQEVTALLNGSKSTQTEALNRYNALTKQLEEIKEKVIPQKSDLAETEQQIALLREHQKHYNKQLQEHLAVIQTITKQLKQQKTKVEEYIGKATQICERVNTRRSPRTIDSDITQCEKRLKEKETTQGYTKEEVINKYHEISQKSTFIQTEIANASELLKKFSLIMMERESSCLQFRRMISLRVRNIFNIMLEERQCSGRMMFDHKKEVLEIVVPQAGHGVCHQGHRSLSGEGNASASTRTCFVLGTVWDAMGSEGWTEYDVYMDMVNRRLCMDMMLVVAKEQRNRQFIFFTPLDMSHLRLSNLMRVYEMPEPERGQMSLPFKPANHKDKDKDSGNTEK</sequence>
<dbReference type="Gene3D" id="3.40.50.300">
    <property type="entry name" value="P-loop containing nucleotide triphosphate hydrolases"/>
    <property type="match status" value="1"/>
</dbReference>
<evidence type="ECO:0000256" key="11">
    <source>
        <dbReference type="ARBA" id="ARBA00023242"/>
    </source>
</evidence>
<evidence type="ECO:0000256" key="9">
    <source>
        <dbReference type="ARBA" id="ARBA00023172"/>
    </source>
</evidence>
<feature type="region of interest" description="Disordered" evidence="13">
    <location>
        <begin position="1075"/>
        <end position="1099"/>
    </location>
</feature>
<keyword evidence="8 12" id="KW-0175">Coiled coil</keyword>
<keyword evidence="11" id="KW-0539">Nucleus</keyword>
<keyword evidence="5" id="KW-0547">Nucleotide-binding</keyword>
<evidence type="ECO:0000256" key="1">
    <source>
        <dbReference type="ARBA" id="ARBA00004123"/>
    </source>
</evidence>
<evidence type="ECO:0000256" key="12">
    <source>
        <dbReference type="SAM" id="Coils"/>
    </source>
</evidence>
<accession>A0ABM1DYX1</accession>
<feature type="coiled-coil region" evidence="12">
    <location>
        <begin position="311"/>
        <end position="472"/>
    </location>
</feature>
<feature type="compositionally biased region" description="Basic and acidic residues" evidence="13">
    <location>
        <begin position="19"/>
        <end position="34"/>
    </location>
</feature>
<feature type="coiled-coil region" evidence="12">
    <location>
        <begin position="216"/>
        <end position="284"/>
    </location>
</feature>
<dbReference type="RefSeq" id="XP_014665142.1">
    <property type="nucleotide sequence ID" value="XM_014809656.1"/>
</dbReference>
<evidence type="ECO:0000259" key="14">
    <source>
        <dbReference type="Pfam" id="PF13476"/>
    </source>
</evidence>
<evidence type="ECO:0000256" key="7">
    <source>
        <dbReference type="ARBA" id="ARBA00022840"/>
    </source>
</evidence>
<evidence type="ECO:0000313" key="15">
    <source>
        <dbReference type="Proteomes" id="UP000695022"/>
    </source>
</evidence>
<keyword evidence="7" id="KW-0067">ATP-binding</keyword>